<sequence length="166" mass="17627">MARRAPDPAQEPEPTRRDEPLITRRDLAGWVDGPGGGLAGGRWPGDLLGLPEHGPTSMATAARRAVALVIDWFLALGVSWLLFDSDAIATLMVFATMHILGITLLATTVGKAVCRTQVVRLGGRTAPVHRVVVRTALLCLVLPAVVVGPDGRGMHDKVAGTVEIRM</sequence>
<dbReference type="AlphaFoldDB" id="A0A7W9JHZ1"/>
<gene>
    <name evidence="3" type="ORF">HDA33_000523</name>
</gene>
<evidence type="ECO:0000313" key="4">
    <source>
        <dbReference type="Proteomes" id="UP000567246"/>
    </source>
</evidence>
<feature type="compositionally biased region" description="Basic and acidic residues" evidence="1">
    <location>
        <begin position="13"/>
        <end position="23"/>
    </location>
</feature>
<keyword evidence="2" id="KW-1133">Transmembrane helix</keyword>
<dbReference type="PANTHER" id="PTHR36115">
    <property type="entry name" value="PROLINE-RICH ANTIGEN HOMOLOG-RELATED"/>
    <property type="match status" value="1"/>
</dbReference>
<evidence type="ECO:0000256" key="2">
    <source>
        <dbReference type="SAM" id="Phobius"/>
    </source>
</evidence>
<dbReference type="EMBL" id="JACHMW010000001">
    <property type="protein sequence ID" value="MBB5847959.1"/>
    <property type="molecule type" value="Genomic_DNA"/>
</dbReference>
<feature type="transmembrane region" description="Helical" evidence="2">
    <location>
        <begin position="89"/>
        <end position="110"/>
    </location>
</feature>
<dbReference type="GeneID" id="93362403"/>
<dbReference type="InterPro" id="IPR051791">
    <property type="entry name" value="Pra-immunoreactive"/>
</dbReference>
<organism evidence="3 4">
    <name type="scientific">Micrococcus endophyticus</name>
    <dbReference type="NCBI Taxonomy" id="455343"/>
    <lineage>
        <taxon>Bacteria</taxon>
        <taxon>Bacillati</taxon>
        <taxon>Actinomycetota</taxon>
        <taxon>Actinomycetes</taxon>
        <taxon>Micrococcales</taxon>
        <taxon>Micrococcaceae</taxon>
        <taxon>Micrococcus</taxon>
    </lineage>
</organism>
<dbReference type="RefSeq" id="WP_049146950.1">
    <property type="nucleotide sequence ID" value="NZ_BAABAG010000005.1"/>
</dbReference>
<keyword evidence="4" id="KW-1185">Reference proteome</keyword>
<comment type="caution">
    <text evidence="3">The sequence shown here is derived from an EMBL/GenBank/DDBJ whole genome shotgun (WGS) entry which is preliminary data.</text>
</comment>
<dbReference type="PANTHER" id="PTHR36115:SF6">
    <property type="entry name" value="PROLINE-RICH ANTIGEN HOMOLOG"/>
    <property type="match status" value="1"/>
</dbReference>
<proteinExistence type="predicted"/>
<evidence type="ECO:0000313" key="3">
    <source>
        <dbReference type="EMBL" id="MBB5847959.1"/>
    </source>
</evidence>
<evidence type="ECO:0000256" key="1">
    <source>
        <dbReference type="SAM" id="MobiDB-lite"/>
    </source>
</evidence>
<evidence type="ECO:0008006" key="5">
    <source>
        <dbReference type="Google" id="ProtNLM"/>
    </source>
</evidence>
<keyword evidence="2" id="KW-0812">Transmembrane</keyword>
<keyword evidence="2" id="KW-0472">Membrane</keyword>
<accession>A0A7W9JHZ1</accession>
<feature type="transmembrane region" description="Helical" evidence="2">
    <location>
        <begin position="131"/>
        <end position="148"/>
    </location>
</feature>
<feature type="region of interest" description="Disordered" evidence="1">
    <location>
        <begin position="1"/>
        <end position="23"/>
    </location>
</feature>
<dbReference type="Proteomes" id="UP000567246">
    <property type="component" value="Unassembled WGS sequence"/>
</dbReference>
<feature type="transmembrane region" description="Helical" evidence="2">
    <location>
        <begin position="65"/>
        <end position="83"/>
    </location>
</feature>
<reference evidence="3 4" key="1">
    <citation type="submission" date="2020-08" db="EMBL/GenBank/DDBJ databases">
        <title>Sequencing the genomes of 1000 actinobacteria strains.</title>
        <authorList>
            <person name="Klenk H.-P."/>
        </authorList>
    </citation>
    <scope>NUCLEOTIDE SEQUENCE [LARGE SCALE GENOMIC DNA]</scope>
    <source>
        <strain evidence="3 4">DSM 17945</strain>
    </source>
</reference>
<protein>
    <recommendedName>
        <fullName evidence="5">RDD family protein</fullName>
    </recommendedName>
</protein>
<name>A0A7W9JHZ1_9MICC</name>